<proteinExistence type="predicted"/>
<dbReference type="Proteomes" id="UP000716291">
    <property type="component" value="Unassembled WGS sequence"/>
</dbReference>
<keyword evidence="2" id="KW-1185">Reference proteome</keyword>
<evidence type="ECO:0000313" key="2">
    <source>
        <dbReference type="Proteomes" id="UP000716291"/>
    </source>
</evidence>
<protein>
    <submittedName>
        <fullName evidence="1">Uncharacterized protein</fullName>
    </submittedName>
</protein>
<dbReference type="OrthoDB" id="2344405at2759"/>
<dbReference type="AlphaFoldDB" id="A0A9P6XDZ0"/>
<evidence type="ECO:0000313" key="1">
    <source>
        <dbReference type="EMBL" id="KAG1311611.1"/>
    </source>
</evidence>
<gene>
    <name evidence="1" type="ORF">G6F64_003677</name>
</gene>
<sequence length="312" mass="35989">MQQEQGRYGHIIQDTSPIFSGWDNEKLKKSKLIHQIHQHMFNTTGASYPSVESLLIKESLSDKKEKQLKDYIYHVNAYKGSDLLMYRQQRSEQLLMRMIFHKKLDLSQLSVMRFSKGVFAHEVWNTQASIDLLCTDNIASQSTFHPNEPVALEALTGSLYFNNLHQTHHSSHETFVPYSYTFGVRYTSSYNDRYDLIVRGRLSTWLLTFVLFNALERPIVEPHVPLSGLFPFAPDIAVVFKPLDTQVTAVPHLTLLYEQYTMEHDDPYSLPDNSIPPKQPIPNILICDIPDYVAESLKKAEKAWTTHQGLVF</sequence>
<dbReference type="EMBL" id="JAANQT010000370">
    <property type="protein sequence ID" value="KAG1311611.1"/>
    <property type="molecule type" value="Genomic_DNA"/>
</dbReference>
<comment type="caution">
    <text evidence="1">The sequence shown here is derived from an EMBL/GenBank/DDBJ whole genome shotgun (WGS) entry which is preliminary data.</text>
</comment>
<name>A0A9P6XDZ0_RHIOR</name>
<organism evidence="1 2">
    <name type="scientific">Rhizopus oryzae</name>
    <name type="common">Mucormycosis agent</name>
    <name type="synonym">Rhizopus arrhizus var. delemar</name>
    <dbReference type="NCBI Taxonomy" id="64495"/>
    <lineage>
        <taxon>Eukaryota</taxon>
        <taxon>Fungi</taxon>
        <taxon>Fungi incertae sedis</taxon>
        <taxon>Mucoromycota</taxon>
        <taxon>Mucoromycotina</taxon>
        <taxon>Mucoromycetes</taxon>
        <taxon>Mucorales</taxon>
        <taxon>Mucorineae</taxon>
        <taxon>Rhizopodaceae</taxon>
        <taxon>Rhizopus</taxon>
    </lineage>
</organism>
<accession>A0A9P6XDZ0</accession>
<reference evidence="1" key="1">
    <citation type="journal article" date="2020" name="Microb. Genom.">
        <title>Genetic diversity of clinical and environmental Mucorales isolates obtained from an investigation of mucormycosis cases among solid organ transplant recipients.</title>
        <authorList>
            <person name="Nguyen M.H."/>
            <person name="Kaul D."/>
            <person name="Muto C."/>
            <person name="Cheng S.J."/>
            <person name="Richter R.A."/>
            <person name="Bruno V.M."/>
            <person name="Liu G."/>
            <person name="Beyhan S."/>
            <person name="Sundermann A.J."/>
            <person name="Mounaud S."/>
            <person name="Pasculle A.W."/>
            <person name="Nierman W.C."/>
            <person name="Driscoll E."/>
            <person name="Cumbie R."/>
            <person name="Clancy C.J."/>
            <person name="Dupont C.L."/>
        </authorList>
    </citation>
    <scope>NUCLEOTIDE SEQUENCE</scope>
    <source>
        <strain evidence="1">GL11</strain>
    </source>
</reference>